<evidence type="ECO:0000313" key="1">
    <source>
        <dbReference type="EMBL" id="EGF11156.1"/>
    </source>
</evidence>
<organism evidence="1 2">
    <name type="scientific">Neisseria bacilliformis ATCC BAA-1200</name>
    <dbReference type="NCBI Taxonomy" id="888742"/>
    <lineage>
        <taxon>Bacteria</taxon>
        <taxon>Pseudomonadati</taxon>
        <taxon>Pseudomonadota</taxon>
        <taxon>Betaproteobacteria</taxon>
        <taxon>Neisseriales</taxon>
        <taxon>Neisseriaceae</taxon>
        <taxon>Neisseria</taxon>
    </lineage>
</organism>
<name>F2BBL0_9NEIS</name>
<dbReference type="RefSeq" id="WP_007342124.1">
    <property type="nucleotide sequence ID" value="NZ_GL878494.1"/>
</dbReference>
<gene>
    <name evidence="1" type="ORF">HMPREF9123_1115</name>
</gene>
<dbReference type="Proteomes" id="UP000004105">
    <property type="component" value="Unassembled WGS sequence"/>
</dbReference>
<reference evidence="1 2" key="1">
    <citation type="submission" date="2011-02" db="EMBL/GenBank/DDBJ databases">
        <authorList>
            <person name="Muzny D."/>
            <person name="Qin X."/>
            <person name="Deng J."/>
            <person name="Jiang H."/>
            <person name="Liu Y."/>
            <person name="Qu J."/>
            <person name="Song X.-Z."/>
            <person name="Zhang L."/>
            <person name="Thornton R."/>
            <person name="Coyle M."/>
            <person name="Francisco L."/>
            <person name="Jackson L."/>
            <person name="Javaid M."/>
            <person name="Korchina V."/>
            <person name="Kovar C."/>
            <person name="Mata R."/>
            <person name="Mathew T."/>
            <person name="Ngo R."/>
            <person name="Nguyen L."/>
            <person name="Nguyen N."/>
            <person name="Okwuonu G."/>
            <person name="Ongeri F."/>
            <person name="Pham C."/>
            <person name="Simmons D."/>
            <person name="Wilczek-Boney K."/>
            <person name="Hale W."/>
            <person name="Jakkamsetti A."/>
            <person name="Pham P."/>
            <person name="Ruth R."/>
            <person name="San Lucas F."/>
            <person name="Warren J."/>
            <person name="Zhang J."/>
            <person name="Zhao Z."/>
            <person name="Zhou C."/>
            <person name="Zhu D."/>
            <person name="Lee S."/>
            <person name="Bess C."/>
            <person name="Blankenburg K."/>
            <person name="Forbes L."/>
            <person name="Fu Q."/>
            <person name="Gubbala S."/>
            <person name="Hirani K."/>
            <person name="Jayaseelan J.C."/>
            <person name="Lara F."/>
            <person name="Munidasa M."/>
            <person name="Palculict T."/>
            <person name="Patil S."/>
            <person name="Pu L.-L."/>
            <person name="Saada N."/>
            <person name="Tang L."/>
            <person name="Weissenberger G."/>
            <person name="Zhu Y."/>
            <person name="Hemphill L."/>
            <person name="Shang Y."/>
            <person name="Youmans B."/>
            <person name="Ayvaz T."/>
            <person name="Ross M."/>
            <person name="Santibanez J."/>
            <person name="Aqrawi P."/>
            <person name="Gross S."/>
            <person name="Joshi V."/>
            <person name="Fowler G."/>
            <person name="Nazareth L."/>
            <person name="Reid J."/>
            <person name="Worley K."/>
            <person name="Petrosino J."/>
            <person name="Highlander S."/>
            <person name="Gibbs R."/>
        </authorList>
    </citation>
    <scope>NUCLEOTIDE SEQUENCE [LARGE SCALE GENOMIC DNA]</scope>
    <source>
        <strain evidence="1 2">ATCC BAA-1200</strain>
    </source>
</reference>
<comment type="caution">
    <text evidence="1">The sequence shown here is derived from an EMBL/GenBank/DDBJ whole genome shotgun (WGS) entry which is preliminary data.</text>
</comment>
<proteinExistence type="predicted"/>
<dbReference type="EMBL" id="AFAY01000022">
    <property type="protein sequence ID" value="EGF11156.1"/>
    <property type="molecule type" value="Genomic_DNA"/>
</dbReference>
<sequence length="49" mass="5889">MKERYLKLKKKERKRLEKLAWKKARQSKAAPFEVVSSLVDALRLVRKMC</sequence>
<dbReference type="AlphaFoldDB" id="F2BBL0"/>
<evidence type="ECO:0000313" key="2">
    <source>
        <dbReference type="Proteomes" id="UP000004105"/>
    </source>
</evidence>
<accession>F2BBL0</accession>
<protein>
    <submittedName>
        <fullName evidence="1">Uncharacterized protein</fullName>
    </submittedName>
</protein>
<dbReference type="HOGENOM" id="CLU_3138073_0_0_4"/>
<keyword evidence="2" id="KW-1185">Reference proteome</keyword>